<comment type="similarity">
    <text evidence="3">Belongs to the DEAD box helicase family. DEAH subfamily. DDX11/CHL1 sub-subfamily.</text>
</comment>
<evidence type="ECO:0000256" key="11">
    <source>
        <dbReference type="ARBA" id="ARBA00023004"/>
    </source>
</evidence>
<dbReference type="GO" id="GO:0043139">
    <property type="term" value="F:5'-3' DNA helicase activity"/>
    <property type="evidence" value="ECO:0007669"/>
    <property type="project" value="UniProtKB-EC"/>
</dbReference>
<evidence type="ECO:0000256" key="8">
    <source>
        <dbReference type="ARBA" id="ARBA00022801"/>
    </source>
</evidence>
<evidence type="ECO:0000256" key="2">
    <source>
        <dbReference type="ARBA" id="ARBA00004123"/>
    </source>
</evidence>
<keyword evidence="14" id="KW-0413">Isomerase</keyword>
<dbReference type="GO" id="GO:0005524">
    <property type="term" value="F:ATP binding"/>
    <property type="evidence" value="ECO:0007669"/>
    <property type="project" value="UniProtKB-KW"/>
</dbReference>
<evidence type="ECO:0000256" key="21">
    <source>
        <dbReference type="ARBA" id="ARBA00045702"/>
    </source>
</evidence>
<comment type="catalytic activity">
    <reaction evidence="22">
        <text>ATP + H2O = ADP + phosphate + H(+)</text>
        <dbReference type="Rhea" id="RHEA:13065"/>
        <dbReference type="ChEBI" id="CHEBI:15377"/>
        <dbReference type="ChEBI" id="CHEBI:15378"/>
        <dbReference type="ChEBI" id="CHEBI:30616"/>
        <dbReference type="ChEBI" id="CHEBI:43474"/>
        <dbReference type="ChEBI" id="CHEBI:456216"/>
        <dbReference type="EC" id="5.6.2.3"/>
    </reaction>
</comment>
<dbReference type="KEGG" id="bnn:FOA43_002270"/>
<evidence type="ECO:0000256" key="19">
    <source>
        <dbReference type="ARBA" id="ARBA00044998"/>
    </source>
</evidence>
<dbReference type="GO" id="GO:0046872">
    <property type="term" value="F:metal ion binding"/>
    <property type="evidence" value="ECO:0007669"/>
    <property type="project" value="UniProtKB-KW"/>
</dbReference>
<dbReference type="RefSeq" id="XP_038778497.1">
    <property type="nucleotide sequence ID" value="XM_038922569.1"/>
</dbReference>
<organism evidence="25 26">
    <name type="scientific">Eeniella nana</name>
    <name type="common">Yeast</name>
    <name type="synonym">Brettanomyces nanus</name>
    <dbReference type="NCBI Taxonomy" id="13502"/>
    <lineage>
        <taxon>Eukaryota</taxon>
        <taxon>Fungi</taxon>
        <taxon>Dikarya</taxon>
        <taxon>Ascomycota</taxon>
        <taxon>Saccharomycotina</taxon>
        <taxon>Pichiomycetes</taxon>
        <taxon>Pichiales</taxon>
        <taxon>Pichiaceae</taxon>
        <taxon>Brettanomyces</taxon>
    </lineage>
</organism>
<dbReference type="NCBIfam" id="TIGR00604">
    <property type="entry name" value="rad3"/>
    <property type="match status" value="1"/>
</dbReference>
<dbReference type="Gene3D" id="3.40.50.300">
    <property type="entry name" value="P-loop containing nucleotide triphosphate hydrolases"/>
    <property type="match status" value="3"/>
</dbReference>
<dbReference type="InterPro" id="IPR010614">
    <property type="entry name" value="RAD3-like_helicase_DEAD"/>
</dbReference>
<dbReference type="Pfam" id="PF06733">
    <property type="entry name" value="DEAD_2"/>
    <property type="match status" value="1"/>
</dbReference>
<keyword evidence="7" id="KW-0547">Nucleotide-binding</keyword>
<evidence type="ECO:0000256" key="3">
    <source>
        <dbReference type="ARBA" id="ARBA00008435"/>
    </source>
</evidence>
<dbReference type="EC" id="5.6.2.3" evidence="18"/>
<feature type="compositionally biased region" description="Acidic residues" evidence="23">
    <location>
        <begin position="163"/>
        <end position="176"/>
    </location>
</feature>
<evidence type="ECO:0000256" key="14">
    <source>
        <dbReference type="ARBA" id="ARBA00023235"/>
    </source>
</evidence>
<keyword evidence="16" id="KW-0131">Cell cycle</keyword>
<evidence type="ECO:0000256" key="16">
    <source>
        <dbReference type="ARBA" id="ARBA00023306"/>
    </source>
</evidence>
<evidence type="ECO:0000256" key="4">
    <source>
        <dbReference type="ARBA" id="ARBA00016387"/>
    </source>
</evidence>
<dbReference type="EMBL" id="CP064813">
    <property type="protein sequence ID" value="QPG74932.1"/>
    <property type="molecule type" value="Genomic_DNA"/>
</dbReference>
<dbReference type="OrthoDB" id="267079at2759"/>
<dbReference type="PANTHER" id="PTHR11472">
    <property type="entry name" value="DNA REPAIR DEAD HELICASE RAD3/XP-D SUBFAMILY MEMBER"/>
    <property type="match status" value="1"/>
</dbReference>
<dbReference type="InterPro" id="IPR006554">
    <property type="entry name" value="Helicase-like_DEXD_c2"/>
</dbReference>
<protein>
    <recommendedName>
        <fullName evidence="5">ATP-dependent DNA helicase CHL1</fullName>
        <ecNumber evidence="18">5.6.2.3</ecNumber>
    </recommendedName>
    <alternativeName>
        <fullName evidence="4">ATP-dependent DNA helicase chl1</fullName>
    </alternativeName>
    <alternativeName>
        <fullName evidence="17">Chromosome loss protein 1</fullName>
    </alternativeName>
    <alternativeName>
        <fullName evidence="19 20">DNA 5'-3' helicase CHL1</fullName>
    </alternativeName>
</protein>
<evidence type="ECO:0000256" key="12">
    <source>
        <dbReference type="ARBA" id="ARBA00023014"/>
    </source>
</evidence>
<gene>
    <name evidence="25" type="ORF">FOA43_002270</name>
</gene>
<dbReference type="Proteomes" id="UP000662931">
    <property type="component" value="Chromosome 2"/>
</dbReference>
<dbReference type="SMART" id="SM00488">
    <property type="entry name" value="DEXDc2"/>
    <property type="match status" value="1"/>
</dbReference>
<evidence type="ECO:0000256" key="10">
    <source>
        <dbReference type="ARBA" id="ARBA00022840"/>
    </source>
</evidence>
<feature type="domain" description="Helicase ATP-binding" evidence="24">
    <location>
        <begin position="20"/>
        <end position="441"/>
    </location>
</feature>
<evidence type="ECO:0000256" key="1">
    <source>
        <dbReference type="ARBA" id="ARBA00001966"/>
    </source>
</evidence>
<dbReference type="GO" id="GO:0003677">
    <property type="term" value="F:DNA binding"/>
    <property type="evidence" value="ECO:0007669"/>
    <property type="project" value="UniProtKB-KW"/>
</dbReference>
<keyword evidence="26" id="KW-1185">Reference proteome</keyword>
<reference evidence="25" key="1">
    <citation type="submission" date="2020-10" db="EMBL/GenBank/DDBJ databases">
        <authorList>
            <person name="Roach M.J.R."/>
        </authorList>
    </citation>
    <scope>NUCLEOTIDE SEQUENCE</scope>
    <source>
        <strain evidence="25">CBS 1945</strain>
    </source>
</reference>
<keyword evidence="12" id="KW-0411">Iron-sulfur</keyword>
<evidence type="ECO:0000313" key="26">
    <source>
        <dbReference type="Proteomes" id="UP000662931"/>
    </source>
</evidence>
<evidence type="ECO:0000256" key="13">
    <source>
        <dbReference type="ARBA" id="ARBA00023125"/>
    </source>
</evidence>
<dbReference type="InterPro" id="IPR006555">
    <property type="entry name" value="ATP-dep_Helicase_C"/>
</dbReference>
<dbReference type="GO" id="GO:0051536">
    <property type="term" value="F:iron-sulfur cluster binding"/>
    <property type="evidence" value="ECO:0007669"/>
    <property type="project" value="UniProtKB-KW"/>
</dbReference>
<evidence type="ECO:0000256" key="7">
    <source>
        <dbReference type="ARBA" id="ARBA00022741"/>
    </source>
</evidence>
<dbReference type="InterPro" id="IPR013020">
    <property type="entry name" value="Rad3/Chl1-like"/>
</dbReference>
<dbReference type="GO" id="GO:0016818">
    <property type="term" value="F:hydrolase activity, acting on acid anhydrides, in phosphorus-containing anhydrides"/>
    <property type="evidence" value="ECO:0007669"/>
    <property type="project" value="InterPro"/>
</dbReference>
<dbReference type="InterPro" id="IPR045028">
    <property type="entry name" value="DinG/Rad3-like"/>
</dbReference>
<keyword evidence="11" id="KW-0408">Iron</keyword>
<dbReference type="PANTHER" id="PTHR11472:SF41">
    <property type="entry name" value="ATP-DEPENDENT DNA HELICASE DDX11-RELATED"/>
    <property type="match status" value="1"/>
</dbReference>
<keyword evidence="9" id="KW-0347">Helicase</keyword>
<dbReference type="InterPro" id="IPR014013">
    <property type="entry name" value="Helic_SF1/SF2_ATP-bd_DinG/Rad3"/>
</dbReference>
<comment type="subcellular location">
    <subcellularLocation>
        <location evidence="2">Nucleus</location>
    </subcellularLocation>
</comment>
<evidence type="ECO:0000259" key="24">
    <source>
        <dbReference type="PROSITE" id="PS51193"/>
    </source>
</evidence>
<evidence type="ECO:0000256" key="6">
    <source>
        <dbReference type="ARBA" id="ARBA00022723"/>
    </source>
</evidence>
<comment type="cofactor">
    <cofactor evidence="1">
        <name>[4Fe-4S] cluster</name>
        <dbReference type="ChEBI" id="CHEBI:49883"/>
    </cofactor>
</comment>
<keyword evidence="8" id="KW-0378">Hydrolase</keyword>
<keyword evidence="15" id="KW-0539">Nucleus</keyword>
<dbReference type="SUPFAM" id="SSF52540">
    <property type="entry name" value="P-loop containing nucleoside triphosphate hydrolases"/>
    <property type="match status" value="1"/>
</dbReference>
<keyword evidence="13" id="KW-0238">DNA-binding</keyword>
<evidence type="ECO:0000256" key="22">
    <source>
        <dbReference type="ARBA" id="ARBA00048954"/>
    </source>
</evidence>
<evidence type="ECO:0000256" key="17">
    <source>
        <dbReference type="ARBA" id="ARBA00029709"/>
    </source>
</evidence>
<dbReference type="GO" id="GO:0005634">
    <property type="term" value="C:nucleus"/>
    <property type="evidence" value="ECO:0007669"/>
    <property type="project" value="UniProtKB-SubCell"/>
</dbReference>
<evidence type="ECO:0000256" key="15">
    <source>
        <dbReference type="ARBA" id="ARBA00023242"/>
    </source>
</evidence>
<accession>A0A875S4E0</accession>
<evidence type="ECO:0000313" key="25">
    <source>
        <dbReference type="EMBL" id="QPG74932.1"/>
    </source>
</evidence>
<dbReference type="GeneID" id="62195671"/>
<sequence>MEQIIIHEHETTGRLAQAESCKFNHPFDNPYDVQLKLMNSIYETIDGDFKIGIFESPTGTGKTLSLICSTMTWLREFKRMKNDAAIKKKLGEVEGSGDEEEPEWIMKAYQEKIVGRMLEDAKRYEKHLIKVEKEGSKMVTGKLDGKIRWIKKRKRTAQGQSGDTDEDQLAPEDYTEESMHLEGTKFEKMDKEVKDLLKAVEGSRGSTNRSKERATEVNESPVKIFFASRTHSQLSQFCSQLKMTDFPSSIEGMDEKTKYLPLGSRKQLCINDKVASLKDTQQINERCIELQKDGNNKCPFLPKLAEEQDMELVDQFKDLTYSAVHDIEDLDTIGSNLKVCPYYSSRHGVPVAEIISLPYQLLLQKEARDSLKLRLKDCIVVIDEAHNLIDTINSIYSSSIRFEELKLIRKAMRLYTRRFYSRMNAGNRINLSKMIKLVTLLAKFIAKQIDLGRVSPGTEVDTNLIFAGTTGDLLNVYPLQKYINKSKIAFKVQSYMDKITDSKHHSTPLLFKVRAFMYSLSNTSQSGKFFFDKEEGDITLKYLLLDPSEPFKDIVEEARCVLLAGGTMEPVTDFTDFLVPYVDPSQMKTFSCDHVIPDENLEVYPVSHSGNISFDFTFNGRTNRTMLEELGKTIVELFQEVPSGTVIFFPSYRYLDDVMKVWKEQRLVKQMEEFKKIFIESREINVDNVLREFRSEIETGSRGGAALFSVVGGKMSEGINFSDKLARCVIMVGLPYPNVKSGELIAKSHYIEKKTIENGGSRQLGKQRSQEMYQNICMKAVNQSVGRAIRNIKDYAVIYLIDKRYEREEVQGKLSRWIQRRLMSTKDVLEARERTERFFKGRS</sequence>
<comment type="function">
    <text evidence="21">ATP-dependent DNA helicase important for chromosome transmission and normal cell cycle progression in G(2)/M. May have a role in changing DNA topology to allow the loading of proteins involved in maintaining sister chromatid cohesion in the vicinity of the centromeres. Has a specific role in chromosome segregation during meiosis II.</text>
</comment>
<name>A0A875S4E0_EENNA</name>
<dbReference type="GO" id="GO:0034085">
    <property type="term" value="P:establishment of sister chromatid cohesion"/>
    <property type="evidence" value="ECO:0007669"/>
    <property type="project" value="TreeGrafter"/>
</dbReference>
<keyword evidence="10" id="KW-0067">ATP-binding</keyword>
<evidence type="ECO:0000256" key="23">
    <source>
        <dbReference type="SAM" id="MobiDB-lite"/>
    </source>
</evidence>
<keyword evidence="6" id="KW-0479">Metal-binding</keyword>
<dbReference type="SMART" id="SM00491">
    <property type="entry name" value="HELICc2"/>
    <property type="match status" value="1"/>
</dbReference>
<dbReference type="PROSITE" id="PS51193">
    <property type="entry name" value="HELICASE_ATP_BIND_2"/>
    <property type="match status" value="1"/>
</dbReference>
<dbReference type="FunFam" id="3.40.50.300:FF:001372">
    <property type="entry name" value="ATP-dependent DNA helicase chl1"/>
    <property type="match status" value="1"/>
</dbReference>
<dbReference type="CDD" id="cd18788">
    <property type="entry name" value="SF2_C_XPD"/>
    <property type="match status" value="1"/>
</dbReference>
<proteinExistence type="inferred from homology"/>
<feature type="region of interest" description="Disordered" evidence="23">
    <location>
        <begin position="153"/>
        <end position="182"/>
    </location>
</feature>
<evidence type="ECO:0000256" key="18">
    <source>
        <dbReference type="ARBA" id="ARBA00044969"/>
    </source>
</evidence>
<evidence type="ECO:0000256" key="5">
    <source>
        <dbReference type="ARBA" id="ARBA00017386"/>
    </source>
</evidence>
<dbReference type="GO" id="GO:0006139">
    <property type="term" value="P:nucleobase-containing compound metabolic process"/>
    <property type="evidence" value="ECO:0007669"/>
    <property type="project" value="InterPro"/>
</dbReference>
<evidence type="ECO:0000256" key="20">
    <source>
        <dbReference type="ARBA" id="ARBA00045008"/>
    </source>
</evidence>
<evidence type="ECO:0000256" key="9">
    <source>
        <dbReference type="ARBA" id="ARBA00022806"/>
    </source>
</evidence>
<dbReference type="Pfam" id="PF13307">
    <property type="entry name" value="Helicase_C_2"/>
    <property type="match status" value="1"/>
</dbReference>
<dbReference type="InterPro" id="IPR027417">
    <property type="entry name" value="P-loop_NTPase"/>
</dbReference>
<dbReference type="AlphaFoldDB" id="A0A875S4E0"/>